<dbReference type="Proteomes" id="UP000578252">
    <property type="component" value="Unassembled WGS sequence"/>
</dbReference>
<dbReference type="Proteomes" id="UP000255284">
    <property type="component" value="Unassembled WGS sequence"/>
</dbReference>
<dbReference type="EMBL" id="UGGQ01000006">
    <property type="protein sequence ID" value="STO16435.1"/>
    <property type="molecule type" value="Genomic_DNA"/>
</dbReference>
<evidence type="ECO:0000313" key="2">
    <source>
        <dbReference type="EMBL" id="NMX02972.1"/>
    </source>
</evidence>
<dbReference type="EMBL" id="JABCUR010000001">
    <property type="protein sequence ID" value="NMW63999.1"/>
    <property type="molecule type" value="Genomic_DNA"/>
</dbReference>
<reference evidence="5 6" key="2">
    <citation type="submission" date="2020-04" db="EMBL/GenBank/DDBJ databases">
        <title>Antimicrobial susceptibility and clonality of vaginal-derived multi-drug resistant Mobiluncus isolates in China.</title>
        <authorList>
            <person name="Zhang X."/>
        </authorList>
    </citation>
    <scope>NUCLEOTIDE SEQUENCE [LARGE SCALE GENOMIC DNA]</scope>
    <source>
        <strain evidence="2 5">12</strain>
        <strain evidence="1 6">13</strain>
    </source>
</reference>
<dbReference type="EMBL" id="JABCUS010000005">
    <property type="protein sequence ID" value="NMX02972.1"/>
    <property type="molecule type" value="Genomic_DNA"/>
</dbReference>
<evidence type="ECO:0000313" key="6">
    <source>
        <dbReference type="Proteomes" id="UP000578252"/>
    </source>
</evidence>
<evidence type="ECO:0000313" key="5">
    <source>
        <dbReference type="Proteomes" id="UP000575397"/>
    </source>
</evidence>
<dbReference type="Proteomes" id="UP000575397">
    <property type="component" value="Unassembled WGS sequence"/>
</dbReference>
<protein>
    <submittedName>
        <fullName evidence="1">Uncharacterized protein</fullName>
    </submittedName>
</protein>
<dbReference type="RefSeq" id="WP_169762337.1">
    <property type="nucleotide sequence ID" value="NZ_JABCUQ010000001.1"/>
</dbReference>
<accession>A0A7Y0TZ77</accession>
<organism evidence="1 6">
    <name type="scientific">Mobiluncus mulieris</name>
    <dbReference type="NCBI Taxonomy" id="2052"/>
    <lineage>
        <taxon>Bacteria</taxon>
        <taxon>Bacillati</taxon>
        <taxon>Actinomycetota</taxon>
        <taxon>Actinomycetes</taxon>
        <taxon>Actinomycetales</taxon>
        <taxon>Actinomycetaceae</taxon>
        <taxon>Mobiluncus</taxon>
    </lineage>
</organism>
<evidence type="ECO:0000313" key="4">
    <source>
        <dbReference type="Proteomes" id="UP000255284"/>
    </source>
</evidence>
<sequence>MKYAARLRLCRLGCFGGDSKSLLSLTAFASYGGVMRASPARRRAKQ</sequence>
<gene>
    <name evidence="2" type="ORF">HHJ77_03230</name>
    <name evidence="1" type="ORF">HHJ78_00210</name>
    <name evidence="3" type="ORF">NCTC11819_01002</name>
</gene>
<proteinExistence type="predicted"/>
<evidence type="ECO:0000313" key="3">
    <source>
        <dbReference type="EMBL" id="STO16435.1"/>
    </source>
</evidence>
<dbReference type="GeneID" id="61168924"/>
<evidence type="ECO:0000313" key="1">
    <source>
        <dbReference type="EMBL" id="NMW63999.1"/>
    </source>
</evidence>
<comment type="caution">
    <text evidence="1">The sequence shown here is derived from an EMBL/GenBank/DDBJ whole genome shotgun (WGS) entry which is preliminary data.</text>
</comment>
<dbReference type="AlphaFoldDB" id="A0A7Y0TZ77"/>
<name>A0A7Y0TZ77_9ACTO</name>
<reference evidence="3 4" key="1">
    <citation type="submission" date="2018-06" db="EMBL/GenBank/DDBJ databases">
        <authorList>
            <consortium name="Pathogen Informatics"/>
            <person name="Doyle S."/>
        </authorList>
    </citation>
    <scope>NUCLEOTIDE SEQUENCE [LARGE SCALE GENOMIC DNA]</scope>
    <source>
        <strain evidence="3 4">NCTC11819</strain>
    </source>
</reference>